<dbReference type="Pfam" id="PF00005">
    <property type="entry name" value="ABC_tran"/>
    <property type="match status" value="1"/>
</dbReference>
<dbReference type="CDD" id="cd03230">
    <property type="entry name" value="ABC_DR_subfamily_A"/>
    <property type="match status" value="1"/>
</dbReference>
<dbReference type="InterPro" id="IPR017871">
    <property type="entry name" value="ABC_transporter-like_CS"/>
</dbReference>
<dbReference type="SMART" id="SM00382">
    <property type="entry name" value="AAA"/>
    <property type="match status" value="1"/>
</dbReference>
<evidence type="ECO:0000313" key="7">
    <source>
        <dbReference type="EMBL" id="NKE08821.1"/>
    </source>
</evidence>
<evidence type="ECO:0000256" key="1">
    <source>
        <dbReference type="ARBA" id="ARBA00004202"/>
    </source>
</evidence>
<evidence type="ECO:0000313" key="8">
    <source>
        <dbReference type="Proteomes" id="UP000521379"/>
    </source>
</evidence>
<dbReference type="PANTHER" id="PTHR42711:SF16">
    <property type="entry name" value="ABC TRANSPORTER ATP-BINDING PROTEIN"/>
    <property type="match status" value="1"/>
</dbReference>
<evidence type="ECO:0000256" key="4">
    <source>
        <dbReference type="ARBA" id="ARBA00022840"/>
    </source>
</evidence>
<dbReference type="GO" id="GO:0046677">
    <property type="term" value="P:response to antibiotic"/>
    <property type="evidence" value="ECO:0007669"/>
    <property type="project" value="UniProtKB-KW"/>
</dbReference>
<dbReference type="InterPro" id="IPR050763">
    <property type="entry name" value="ABC_transporter_ATP-binding"/>
</dbReference>
<dbReference type="PROSITE" id="PS00211">
    <property type="entry name" value="ABC_TRANSPORTER_1"/>
    <property type="match status" value="1"/>
</dbReference>
<name>A0A846U277_9MICC</name>
<feature type="domain" description="ABC transporter" evidence="6">
    <location>
        <begin position="19"/>
        <end position="252"/>
    </location>
</feature>
<dbReference type="EMBL" id="JAAVUN010000002">
    <property type="protein sequence ID" value="NKE08821.1"/>
    <property type="molecule type" value="Genomic_DNA"/>
</dbReference>
<evidence type="ECO:0000256" key="3">
    <source>
        <dbReference type="ARBA" id="ARBA00022741"/>
    </source>
</evidence>
<dbReference type="GO" id="GO:0005886">
    <property type="term" value="C:plasma membrane"/>
    <property type="evidence" value="ECO:0007669"/>
    <property type="project" value="UniProtKB-SubCell"/>
</dbReference>
<dbReference type="GO" id="GO:0016887">
    <property type="term" value="F:ATP hydrolysis activity"/>
    <property type="evidence" value="ECO:0007669"/>
    <property type="project" value="InterPro"/>
</dbReference>
<dbReference type="GO" id="GO:0005524">
    <property type="term" value="F:ATP binding"/>
    <property type="evidence" value="ECO:0007669"/>
    <property type="project" value="UniProtKB-KW"/>
</dbReference>
<dbReference type="SUPFAM" id="SSF52540">
    <property type="entry name" value="P-loop containing nucleoside triphosphate hydrolases"/>
    <property type="match status" value="1"/>
</dbReference>
<dbReference type="Gene3D" id="3.40.50.300">
    <property type="entry name" value="P-loop containing nucleotide triphosphate hydrolases"/>
    <property type="match status" value="1"/>
</dbReference>
<evidence type="ECO:0000256" key="2">
    <source>
        <dbReference type="ARBA" id="ARBA00022448"/>
    </source>
</evidence>
<gene>
    <name evidence="7" type="ORF">GTW58_02425</name>
</gene>
<keyword evidence="8" id="KW-1185">Reference proteome</keyword>
<dbReference type="PROSITE" id="PS50893">
    <property type="entry name" value="ABC_TRANSPORTER_2"/>
    <property type="match status" value="1"/>
</dbReference>
<accession>A0A846U277</accession>
<comment type="caution">
    <text evidence="7">The sequence shown here is derived from an EMBL/GenBank/DDBJ whole genome shotgun (WGS) entry which is preliminary data.</text>
</comment>
<dbReference type="InterPro" id="IPR027417">
    <property type="entry name" value="P-loop_NTPase"/>
</dbReference>
<keyword evidence="4 7" id="KW-0067">ATP-binding</keyword>
<dbReference type="RefSeq" id="WP_119933048.1">
    <property type="nucleotide sequence ID" value="NZ_JAAVUN010000002.1"/>
</dbReference>
<sequence length="334" mass="35411">MTPPPSPQDSATTNTAAALEVCNLQMEFKVAAGRGHHSVKAVNGLSFQAAHGQVTALLGPNGAGKTTTLECAQGLLKPTGGSVRLLGENPWNAGPALRARAGVMLQDGGLPQSARPGEFLKHISSMYRRPADMQELMDTLGINSYLKTPLRRLSGGQKQRVALAAALAGDPEVVFLDEPSAGLDPQSRAVVFDLIAQLKQRGTAVVLTTHLLDDAQRLADHVVIVDRGTVRRSGTVAELIAGDDTTGVLRVGLTARQRDLWEEAPPSLTGAGPESGVQVEMHQEEVTVTGTFGPQLLEEITTWLATTGELPTSMTLQPRTLEDVFLAVAGREIR</sequence>
<proteinExistence type="predicted"/>
<dbReference type="InterPro" id="IPR003439">
    <property type="entry name" value="ABC_transporter-like_ATP-bd"/>
</dbReference>
<evidence type="ECO:0000259" key="6">
    <source>
        <dbReference type="PROSITE" id="PS50893"/>
    </source>
</evidence>
<dbReference type="InterPro" id="IPR003593">
    <property type="entry name" value="AAA+_ATPase"/>
</dbReference>
<reference evidence="7 8" key="1">
    <citation type="submission" date="2020-02" db="EMBL/GenBank/DDBJ databases">
        <authorList>
            <person name="Sun Q."/>
        </authorList>
    </citation>
    <scope>NUCLEOTIDE SEQUENCE [LARGE SCALE GENOMIC DNA]</scope>
    <source>
        <strain evidence="7 8">YIM 13062</strain>
    </source>
</reference>
<keyword evidence="2" id="KW-0813">Transport</keyword>
<protein>
    <submittedName>
        <fullName evidence="7">ABC transporter ATP-binding protein</fullName>
    </submittedName>
</protein>
<comment type="subcellular location">
    <subcellularLocation>
        <location evidence="1">Cell membrane</location>
        <topology evidence="1">Peripheral membrane protein</topology>
    </subcellularLocation>
</comment>
<dbReference type="AlphaFoldDB" id="A0A846U277"/>
<dbReference type="Proteomes" id="UP000521379">
    <property type="component" value="Unassembled WGS sequence"/>
</dbReference>
<dbReference type="PANTHER" id="PTHR42711">
    <property type="entry name" value="ABC TRANSPORTER ATP-BINDING PROTEIN"/>
    <property type="match status" value="1"/>
</dbReference>
<keyword evidence="3" id="KW-0547">Nucleotide-binding</keyword>
<keyword evidence="5" id="KW-0046">Antibiotic resistance</keyword>
<organism evidence="7 8">
    <name type="scientific">Kocuria subflava</name>
    <dbReference type="NCBI Taxonomy" id="1736139"/>
    <lineage>
        <taxon>Bacteria</taxon>
        <taxon>Bacillati</taxon>
        <taxon>Actinomycetota</taxon>
        <taxon>Actinomycetes</taxon>
        <taxon>Micrococcales</taxon>
        <taxon>Micrococcaceae</taxon>
        <taxon>Kocuria</taxon>
    </lineage>
</organism>
<evidence type="ECO:0000256" key="5">
    <source>
        <dbReference type="ARBA" id="ARBA00023251"/>
    </source>
</evidence>